<keyword evidence="2" id="KW-1185">Reference proteome</keyword>
<accession>A0A9J6GDY4</accession>
<protein>
    <submittedName>
        <fullName evidence="1">Uncharacterized protein</fullName>
    </submittedName>
</protein>
<evidence type="ECO:0000313" key="1">
    <source>
        <dbReference type="EMBL" id="KAH9372620.1"/>
    </source>
</evidence>
<organism evidence="1 2">
    <name type="scientific">Haemaphysalis longicornis</name>
    <name type="common">Bush tick</name>
    <dbReference type="NCBI Taxonomy" id="44386"/>
    <lineage>
        <taxon>Eukaryota</taxon>
        <taxon>Metazoa</taxon>
        <taxon>Ecdysozoa</taxon>
        <taxon>Arthropoda</taxon>
        <taxon>Chelicerata</taxon>
        <taxon>Arachnida</taxon>
        <taxon>Acari</taxon>
        <taxon>Parasitiformes</taxon>
        <taxon>Ixodida</taxon>
        <taxon>Ixodoidea</taxon>
        <taxon>Ixodidae</taxon>
        <taxon>Haemaphysalinae</taxon>
        <taxon>Haemaphysalis</taxon>
    </lineage>
</organism>
<evidence type="ECO:0000313" key="2">
    <source>
        <dbReference type="Proteomes" id="UP000821853"/>
    </source>
</evidence>
<sequence>MFELIQNWFWIFNKSARRTETARKKHGQFQVPWRYTVDEIKLSQHLSVTTSARIYDLIDLGEFTA</sequence>
<dbReference type="VEuPathDB" id="VectorBase:HLOH_047241"/>
<reference evidence="1 2" key="1">
    <citation type="journal article" date="2020" name="Cell">
        <title>Large-Scale Comparative Analyses of Tick Genomes Elucidate Their Genetic Diversity and Vector Capacities.</title>
        <authorList>
            <consortium name="Tick Genome and Microbiome Consortium (TIGMIC)"/>
            <person name="Jia N."/>
            <person name="Wang J."/>
            <person name="Shi W."/>
            <person name="Du L."/>
            <person name="Sun Y."/>
            <person name="Zhan W."/>
            <person name="Jiang J.F."/>
            <person name="Wang Q."/>
            <person name="Zhang B."/>
            <person name="Ji P."/>
            <person name="Bell-Sakyi L."/>
            <person name="Cui X.M."/>
            <person name="Yuan T.T."/>
            <person name="Jiang B.G."/>
            <person name="Yang W.F."/>
            <person name="Lam T.T."/>
            <person name="Chang Q.C."/>
            <person name="Ding S.J."/>
            <person name="Wang X.J."/>
            <person name="Zhu J.G."/>
            <person name="Ruan X.D."/>
            <person name="Zhao L."/>
            <person name="Wei J.T."/>
            <person name="Ye R.Z."/>
            <person name="Que T.C."/>
            <person name="Du C.H."/>
            <person name="Zhou Y.H."/>
            <person name="Cheng J.X."/>
            <person name="Dai P.F."/>
            <person name="Guo W.B."/>
            <person name="Han X.H."/>
            <person name="Huang E.J."/>
            <person name="Li L.F."/>
            <person name="Wei W."/>
            <person name="Gao Y.C."/>
            <person name="Liu J.Z."/>
            <person name="Shao H.Z."/>
            <person name="Wang X."/>
            <person name="Wang C.C."/>
            <person name="Yang T.C."/>
            <person name="Huo Q.B."/>
            <person name="Li W."/>
            <person name="Chen H.Y."/>
            <person name="Chen S.E."/>
            <person name="Zhou L.G."/>
            <person name="Ni X.B."/>
            <person name="Tian J.H."/>
            <person name="Sheng Y."/>
            <person name="Liu T."/>
            <person name="Pan Y.S."/>
            <person name="Xia L.Y."/>
            <person name="Li J."/>
            <person name="Zhao F."/>
            <person name="Cao W.C."/>
        </authorList>
    </citation>
    <scope>NUCLEOTIDE SEQUENCE [LARGE SCALE GENOMIC DNA]</scope>
    <source>
        <strain evidence="1">HaeL-2018</strain>
    </source>
</reference>
<proteinExistence type="predicted"/>
<name>A0A9J6GDY4_HAELO</name>
<gene>
    <name evidence="1" type="ORF">HPB48_020501</name>
</gene>
<comment type="caution">
    <text evidence="1">The sequence shown here is derived from an EMBL/GenBank/DDBJ whole genome shotgun (WGS) entry which is preliminary data.</text>
</comment>
<dbReference type="Proteomes" id="UP000821853">
    <property type="component" value="Chromosome 4"/>
</dbReference>
<dbReference type="EMBL" id="JABSTR010000006">
    <property type="protein sequence ID" value="KAH9372620.1"/>
    <property type="molecule type" value="Genomic_DNA"/>
</dbReference>
<dbReference type="AlphaFoldDB" id="A0A9J6GDY4"/>